<accession>A0A0G2ARS5</accession>
<proteinExistence type="predicted"/>
<organism evidence="1 2">
    <name type="scientific">Candidatus Adlerbacteria bacterium GW2011_GWA1_54_10</name>
    <dbReference type="NCBI Taxonomy" id="1618605"/>
    <lineage>
        <taxon>Bacteria</taxon>
        <taxon>Candidatus Adleribacteriota</taxon>
    </lineage>
</organism>
<reference evidence="1 2" key="1">
    <citation type="journal article" date="2015" name="Nature">
        <title>rRNA introns, odd ribosomes, and small enigmatic genomes across a large radiation of phyla.</title>
        <authorList>
            <person name="Brown C.T."/>
            <person name="Hug L.A."/>
            <person name="Thomas B.C."/>
            <person name="Sharon I."/>
            <person name="Castelle C.J."/>
            <person name="Singh A."/>
            <person name="Wilkins M.J."/>
            <person name="Williams K.H."/>
            <person name="Banfield J.F."/>
        </authorList>
    </citation>
    <scope>NUCLEOTIDE SEQUENCE [LARGE SCALE GENOMIC DNA]</scope>
</reference>
<name>A0A0G2ARS5_9BACT</name>
<sequence>MSIEKEVSIRNNSGTKGHLKFSNLEQGRFMRSLLLCF</sequence>
<dbReference type="EMBL" id="LCRO01000007">
    <property type="protein sequence ID" value="KKW35484.1"/>
    <property type="molecule type" value="Genomic_DNA"/>
</dbReference>
<evidence type="ECO:0000313" key="1">
    <source>
        <dbReference type="EMBL" id="KKW35484.1"/>
    </source>
</evidence>
<protein>
    <submittedName>
        <fullName evidence="1">Uncharacterized protein</fullName>
    </submittedName>
</protein>
<evidence type="ECO:0000313" key="2">
    <source>
        <dbReference type="Proteomes" id="UP000034740"/>
    </source>
</evidence>
<comment type="caution">
    <text evidence="1">The sequence shown here is derived from an EMBL/GenBank/DDBJ whole genome shotgun (WGS) entry which is preliminary data.</text>
</comment>
<dbReference type="Proteomes" id="UP000034740">
    <property type="component" value="Unassembled WGS sequence"/>
</dbReference>
<gene>
    <name evidence="1" type="ORF">UY83_C0007G0008</name>
</gene>
<dbReference type="AlphaFoldDB" id="A0A0G2ARS5"/>